<protein>
    <submittedName>
        <fullName evidence="3">Uncharacterized protein</fullName>
    </submittedName>
</protein>
<keyword evidence="2" id="KW-0732">Signal</keyword>
<accession>A0A4P9ZP78</accession>
<sequence length="102" mass="11329">MPLIPEHWGSRTGANTRTGSFQADLEAGLTSDNFDISSNVRNGDPRTGLDRGDEIKTIMTTEKCGFDEARKIYHERALKSHNIDPLTGIPLDPKAVFFLPRT</sequence>
<reference evidence="4" key="1">
    <citation type="journal article" date="2018" name="Nat. Microbiol.">
        <title>Leveraging single-cell genomics to expand the fungal tree of life.</title>
        <authorList>
            <person name="Ahrendt S.R."/>
            <person name="Quandt C.A."/>
            <person name="Ciobanu D."/>
            <person name="Clum A."/>
            <person name="Salamov A."/>
            <person name="Andreopoulos B."/>
            <person name="Cheng J.F."/>
            <person name="Woyke T."/>
            <person name="Pelin A."/>
            <person name="Henrissat B."/>
            <person name="Reynolds N.K."/>
            <person name="Benny G.L."/>
            <person name="Smith M.E."/>
            <person name="James T.Y."/>
            <person name="Grigoriev I.V."/>
        </authorList>
    </citation>
    <scope>NUCLEOTIDE SEQUENCE [LARGE SCALE GENOMIC DNA]</scope>
    <source>
        <strain evidence="4">RSA 468</strain>
    </source>
</reference>
<dbReference type="PANTHER" id="PTHR28023:SF1">
    <property type="entry name" value="UPF0357 PROTEIN YCL012C"/>
    <property type="match status" value="1"/>
</dbReference>
<proteinExistence type="inferred from homology"/>
<gene>
    <name evidence="3" type="ORF">BJ085DRAFT_23524</name>
</gene>
<organism evidence="3 4">
    <name type="scientific">Dimargaris cristalligena</name>
    <dbReference type="NCBI Taxonomy" id="215637"/>
    <lineage>
        <taxon>Eukaryota</taxon>
        <taxon>Fungi</taxon>
        <taxon>Fungi incertae sedis</taxon>
        <taxon>Zoopagomycota</taxon>
        <taxon>Kickxellomycotina</taxon>
        <taxon>Dimargaritomycetes</taxon>
        <taxon>Dimargaritales</taxon>
        <taxon>Dimargaritaceae</taxon>
        <taxon>Dimargaris</taxon>
    </lineage>
</organism>
<comment type="similarity">
    <text evidence="1">Belongs to the UPF0357 family.</text>
</comment>
<dbReference type="PANTHER" id="PTHR28023">
    <property type="entry name" value="UPF0357 PROTEIN YCL012C"/>
    <property type="match status" value="1"/>
</dbReference>
<evidence type="ECO:0000313" key="3">
    <source>
        <dbReference type="EMBL" id="RKP35244.1"/>
    </source>
</evidence>
<dbReference type="EMBL" id="ML002922">
    <property type="protein sequence ID" value="RKP35244.1"/>
    <property type="molecule type" value="Genomic_DNA"/>
</dbReference>
<evidence type="ECO:0000256" key="2">
    <source>
        <dbReference type="ARBA" id="ARBA00022729"/>
    </source>
</evidence>
<dbReference type="Proteomes" id="UP000268162">
    <property type="component" value="Unassembled WGS sequence"/>
</dbReference>
<evidence type="ECO:0000256" key="1">
    <source>
        <dbReference type="ARBA" id="ARBA00008325"/>
    </source>
</evidence>
<name>A0A4P9ZP78_9FUNG</name>
<evidence type="ECO:0000313" key="4">
    <source>
        <dbReference type="Proteomes" id="UP000268162"/>
    </source>
</evidence>
<keyword evidence="4" id="KW-1185">Reference proteome</keyword>
<dbReference type="InterPro" id="IPR018559">
    <property type="entry name" value="DUF2015"/>
</dbReference>
<dbReference type="Pfam" id="PF09435">
    <property type="entry name" value="DUF2015"/>
    <property type="match status" value="1"/>
</dbReference>
<dbReference type="AlphaFoldDB" id="A0A4P9ZP78"/>